<dbReference type="SUPFAM" id="SSF161098">
    <property type="entry name" value="MetI-like"/>
    <property type="match status" value="1"/>
</dbReference>
<evidence type="ECO:0000256" key="2">
    <source>
        <dbReference type="ARBA" id="ARBA00010072"/>
    </source>
</evidence>
<feature type="transmembrane region" description="Helical" evidence="8">
    <location>
        <begin position="99"/>
        <end position="117"/>
    </location>
</feature>
<keyword evidence="6 8" id="KW-1133">Transmembrane helix</keyword>
<feature type="transmembrane region" description="Helical" evidence="8">
    <location>
        <begin position="294"/>
        <end position="315"/>
    </location>
</feature>
<evidence type="ECO:0000256" key="4">
    <source>
        <dbReference type="ARBA" id="ARBA00022475"/>
    </source>
</evidence>
<evidence type="ECO:0000256" key="3">
    <source>
        <dbReference type="ARBA" id="ARBA00022448"/>
    </source>
</evidence>
<feature type="transmembrane region" description="Helical" evidence="8">
    <location>
        <begin position="335"/>
        <end position="353"/>
    </location>
</feature>
<protein>
    <submittedName>
        <fullName evidence="10">General L-amino acid ABC transport system, permease AapM</fullName>
    </submittedName>
</protein>
<comment type="subcellular location">
    <subcellularLocation>
        <location evidence="1">Cell inner membrane</location>
        <topology evidence="1">Multi-pass membrane protein</topology>
    </subcellularLocation>
    <subcellularLocation>
        <location evidence="8">Cell membrane</location>
        <topology evidence="8">Multi-pass membrane protein</topology>
    </subcellularLocation>
</comment>
<dbReference type="InterPro" id="IPR010065">
    <property type="entry name" value="AA_ABC_transptr_permease_3TM"/>
</dbReference>
<dbReference type="CDD" id="cd06261">
    <property type="entry name" value="TM_PBP2"/>
    <property type="match status" value="1"/>
</dbReference>
<keyword evidence="4" id="KW-1003">Cell membrane</keyword>
<name>S0G100_9BACT</name>
<dbReference type="GO" id="GO:0022857">
    <property type="term" value="F:transmembrane transporter activity"/>
    <property type="evidence" value="ECO:0007669"/>
    <property type="project" value="InterPro"/>
</dbReference>
<evidence type="ECO:0000313" key="11">
    <source>
        <dbReference type="Proteomes" id="UP000014216"/>
    </source>
</evidence>
<sequence>MGIVAIDKDAIQKMKPPVVHRGAIGWLKENLFNGVFNSILTLVFLAFLLKFVPPFIKWAFIDSVWFTTGAECKECPGACWSVVLKNLRFVIFGFYPHDLHWRPFGAMLLLFTLLFFSYHKRFWSKKLGYAWMIGLVAMGILMKGGIFWLTPVDSMKWGGLPLTLLLSVFGLAAAYPLGVILALGRDSHMPMIRYLSIGYIELIRGVPLISLLFMSSIIFPLFLPEGVTINKILRAQVAIILFTAAYVAEVVRGGLQGMSGGQYEAADALGLNYYQTMRLVILPQALKIVIPPTLSVLISAFKDTSLVVIIALYDFLLTSKTVIQHPEWNGFSTEMYLFVALMYFLGCFSMSNFSRKLEQELDTDKRS</sequence>
<evidence type="ECO:0000259" key="9">
    <source>
        <dbReference type="PROSITE" id="PS50928"/>
    </source>
</evidence>
<dbReference type="NCBIfam" id="TIGR01726">
    <property type="entry name" value="HEQRo_perm_3TM"/>
    <property type="match status" value="1"/>
</dbReference>
<dbReference type="Pfam" id="PF00528">
    <property type="entry name" value="BPD_transp_1"/>
    <property type="match status" value="1"/>
</dbReference>
<evidence type="ECO:0000256" key="8">
    <source>
        <dbReference type="RuleBase" id="RU363032"/>
    </source>
</evidence>
<evidence type="ECO:0000256" key="7">
    <source>
        <dbReference type="ARBA" id="ARBA00023136"/>
    </source>
</evidence>
<evidence type="ECO:0000256" key="1">
    <source>
        <dbReference type="ARBA" id="ARBA00004429"/>
    </source>
</evidence>
<feature type="transmembrane region" description="Helical" evidence="8">
    <location>
        <begin position="162"/>
        <end position="184"/>
    </location>
</feature>
<dbReference type="InterPro" id="IPR043429">
    <property type="entry name" value="ArtM/GltK/GlnP/TcyL/YhdX-like"/>
</dbReference>
<dbReference type="Proteomes" id="UP000014216">
    <property type="component" value="Unassembled WGS sequence"/>
</dbReference>
<dbReference type="Gene3D" id="1.10.3720.10">
    <property type="entry name" value="MetI-like"/>
    <property type="match status" value="1"/>
</dbReference>
<dbReference type="AlphaFoldDB" id="S0G100"/>
<organism evidence="10 11">
    <name type="scientific">Desulfotignum phosphitoxidans DSM 13687</name>
    <dbReference type="NCBI Taxonomy" id="1286635"/>
    <lineage>
        <taxon>Bacteria</taxon>
        <taxon>Pseudomonadati</taxon>
        <taxon>Thermodesulfobacteriota</taxon>
        <taxon>Desulfobacteria</taxon>
        <taxon>Desulfobacterales</taxon>
        <taxon>Desulfobacteraceae</taxon>
        <taxon>Desulfotignum</taxon>
    </lineage>
</organism>
<gene>
    <name evidence="10" type="primary">aapM</name>
    <name evidence="10" type="ORF">Dpo_5c00370</name>
</gene>
<dbReference type="PATRIC" id="fig|1286635.3.peg.2499"/>
<dbReference type="PROSITE" id="PS50928">
    <property type="entry name" value="ABC_TM1"/>
    <property type="match status" value="1"/>
</dbReference>
<dbReference type="PANTHER" id="PTHR30614">
    <property type="entry name" value="MEMBRANE COMPONENT OF AMINO ACID ABC TRANSPORTER"/>
    <property type="match status" value="1"/>
</dbReference>
<dbReference type="GO" id="GO:0006865">
    <property type="term" value="P:amino acid transport"/>
    <property type="evidence" value="ECO:0007669"/>
    <property type="project" value="TreeGrafter"/>
</dbReference>
<comment type="caution">
    <text evidence="10">The sequence shown here is derived from an EMBL/GenBank/DDBJ whole genome shotgun (WGS) entry which is preliminary data.</text>
</comment>
<dbReference type="InterPro" id="IPR035906">
    <property type="entry name" value="MetI-like_sf"/>
</dbReference>
<reference evidence="10 11" key="1">
    <citation type="journal article" date="2013" name="Genome Announc.">
        <title>Draft Genome Sequence of Desulfotignum phosphitoxidans DSM 13687 Strain FiPS-3.</title>
        <authorList>
            <person name="Poehlein A."/>
            <person name="Daniel R."/>
            <person name="Simeonova D.D."/>
        </authorList>
    </citation>
    <scope>NUCLEOTIDE SEQUENCE [LARGE SCALE GENOMIC DNA]</scope>
    <source>
        <strain evidence="10 11">DSM 13687</strain>
    </source>
</reference>
<accession>S0G100</accession>
<feature type="transmembrane region" description="Helical" evidence="8">
    <location>
        <begin position="235"/>
        <end position="255"/>
    </location>
</feature>
<evidence type="ECO:0000313" key="10">
    <source>
        <dbReference type="EMBL" id="EMS79114.1"/>
    </source>
</evidence>
<dbReference type="PANTHER" id="PTHR30614:SF41">
    <property type="entry name" value="INNER MEMBRANE AMINO-ACID ABC TRANSPORTER PERMEASE PROTEIN YHDY"/>
    <property type="match status" value="1"/>
</dbReference>
<proteinExistence type="inferred from homology"/>
<feature type="transmembrane region" description="Helical" evidence="8">
    <location>
        <begin position="31"/>
        <end position="52"/>
    </location>
</feature>
<comment type="similarity">
    <text evidence="2">Belongs to the binding-protein-dependent transport system permease family. HisMQ subfamily.</text>
</comment>
<dbReference type="EMBL" id="APJX01000005">
    <property type="protein sequence ID" value="EMS79114.1"/>
    <property type="molecule type" value="Genomic_DNA"/>
</dbReference>
<keyword evidence="5 8" id="KW-0812">Transmembrane</keyword>
<dbReference type="InterPro" id="IPR000515">
    <property type="entry name" value="MetI-like"/>
</dbReference>
<feature type="transmembrane region" description="Helical" evidence="8">
    <location>
        <begin position="205"/>
        <end position="223"/>
    </location>
</feature>
<feature type="domain" description="ABC transmembrane type-1" evidence="9">
    <location>
        <begin position="160"/>
        <end position="354"/>
    </location>
</feature>
<keyword evidence="3 8" id="KW-0813">Transport</keyword>
<feature type="transmembrane region" description="Helical" evidence="8">
    <location>
        <begin position="129"/>
        <end position="150"/>
    </location>
</feature>
<keyword evidence="11" id="KW-1185">Reference proteome</keyword>
<keyword evidence="7 8" id="KW-0472">Membrane</keyword>
<dbReference type="RefSeq" id="WP_006966215.1">
    <property type="nucleotide sequence ID" value="NZ_APJX01000005.1"/>
</dbReference>
<evidence type="ECO:0000256" key="6">
    <source>
        <dbReference type="ARBA" id="ARBA00022989"/>
    </source>
</evidence>
<evidence type="ECO:0000256" key="5">
    <source>
        <dbReference type="ARBA" id="ARBA00022692"/>
    </source>
</evidence>
<dbReference type="GO" id="GO:0043190">
    <property type="term" value="C:ATP-binding cassette (ABC) transporter complex"/>
    <property type="evidence" value="ECO:0007669"/>
    <property type="project" value="InterPro"/>
</dbReference>